<reference evidence="2 3" key="1">
    <citation type="submission" date="2018-04" db="EMBL/GenBank/DDBJ databases">
        <authorList>
            <person name="Go L.Y."/>
            <person name="Mitchell J.A."/>
        </authorList>
    </citation>
    <scope>NUCLEOTIDE SEQUENCE [LARGE SCALE GENOMIC DNA]</scope>
    <source>
        <strain evidence="2">ULC066bin1</strain>
    </source>
</reference>
<dbReference type="EMBL" id="QBML01000001">
    <property type="protein sequence ID" value="PZO45007.1"/>
    <property type="molecule type" value="Genomic_DNA"/>
</dbReference>
<evidence type="ECO:0000256" key="1">
    <source>
        <dbReference type="SAM" id="SignalP"/>
    </source>
</evidence>
<feature type="chain" id="PRO_5016180331" description="DUF2808 domain-containing protein" evidence="1">
    <location>
        <begin position="24"/>
        <end position="193"/>
    </location>
</feature>
<accession>A0A2W4WP86</accession>
<sequence length="193" mass="21682">MRQKTIFVISFCVMSSLCSITLADVPVANEGQKQGFGKLIFSADIVHLDGAVTVTRTEDYQVKWNSVRFLPVEKRKDTYSERRLVGGTNNSNKKKNVVALIPIYAFRGIKNPAFEIAWVNVNGKAARCFLLLPESDINKSIEIAQQAFGNNKLFSTQLDPRVPTLFIDAGTVQPNADIRIEYEIKPRSRIVFN</sequence>
<proteinExistence type="predicted"/>
<evidence type="ECO:0008006" key="4">
    <source>
        <dbReference type="Google" id="ProtNLM"/>
    </source>
</evidence>
<dbReference type="Proteomes" id="UP000249467">
    <property type="component" value="Unassembled WGS sequence"/>
</dbReference>
<protein>
    <recommendedName>
        <fullName evidence="4">DUF2808 domain-containing protein</fullName>
    </recommendedName>
</protein>
<evidence type="ECO:0000313" key="3">
    <source>
        <dbReference type="Proteomes" id="UP000249467"/>
    </source>
</evidence>
<keyword evidence="1" id="KW-0732">Signal</keyword>
<dbReference type="AlphaFoldDB" id="A0A2W4WP86"/>
<gene>
    <name evidence="2" type="ORF">DCF19_00485</name>
</gene>
<reference evidence="2 3" key="2">
    <citation type="submission" date="2018-06" db="EMBL/GenBank/DDBJ databases">
        <title>Metagenomic assembly of (sub)arctic Cyanobacteria and their associated microbiome from non-axenic cultures.</title>
        <authorList>
            <person name="Baurain D."/>
        </authorList>
    </citation>
    <scope>NUCLEOTIDE SEQUENCE [LARGE SCALE GENOMIC DNA]</scope>
    <source>
        <strain evidence="2">ULC066bin1</strain>
    </source>
</reference>
<evidence type="ECO:0000313" key="2">
    <source>
        <dbReference type="EMBL" id="PZO45007.1"/>
    </source>
</evidence>
<organism evidence="2 3">
    <name type="scientific">Pseudanabaena frigida</name>
    <dbReference type="NCBI Taxonomy" id="945775"/>
    <lineage>
        <taxon>Bacteria</taxon>
        <taxon>Bacillati</taxon>
        <taxon>Cyanobacteriota</taxon>
        <taxon>Cyanophyceae</taxon>
        <taxon>Pseudanabaenales</taxon>
        <taxon>Pseudanabaenaceae</taxon>
        <taxon>Pseudanabaena</taxon>
    </lineage>
</organism>
<feature type="signal peptide" evidence="1">
    <location>
        <begin position="1"/>
        <end position="23"/>
    </location>
</feature>
<name>A0A2W4WP86_9CYAN</name>
<comment type="caution">
    <text evidence="2">The sequence shown here is derived from an EMBL/GenBank/DDBJ whole genome shotgun (WGS) entry which is preliminary data.</text>
</comment>